<sequence length="165" mass="18747">SLPVFGISTMGLFEHTFIGVKVSRGTTICCVLQLTMAVGIAIFPIHRICANWEAFRKATSDGWTFDKTFIPEYYTILIVASLFLSAILILIGNERKRYIFFIPALIVQLANLAVTIGAFFSIAPCRERVAEHKYLFACLCVALVLEYLFTVFYFKSFEYLRVFRG</sequence>
<evidence type="ECO:0000313" key="3">
    <source>
        <dbReference type="Proteomes" id="UP001432027"/>
    </source>
</evidence>
<dbReference type="AlphaFoldDB" id="A0AAV5SES0"/>
<keyword evidence="1" id="KW-1133">Transmembrane helix</keyword>
<feature type="transmembrane region" description="Helical" evidence="1">
    <location>
        <begin position="98"/>
        <end position="122"/>
    </location>
</feature>
<feature type="transmembrane region" description="Helical" evidence="1">
    <location>
        <begin position="134"/>
        <end position="154"/>
    </location>
</feature>
<organism evidence="2 3">
    <name type="scientific">Pristionchus entomophagus</name>
    <dbReference type="NCBI Taxonomy" id="358040"/>
    <lineage>
        <taxon>Eukaryota</taxon>
        <taxon>Metazoa</taxon>
        <taxon>Ecdysozoa</taxon>
        <taxon>Nematoda</taxon>
        <taxon>Chromadorea</taxon>
        <taxon>Rhabditida</taxon>
        <taxon>Rhabditina</taxon>
        <taxon>Diplogasteromorpha</taxon>
        <taxon>Diplogasteroidea</taxon>
        <taxon>Neodiplogasteridae</taxon>
        <taxon>Pristionchus</taxon>
    </lineage>
</organism>
<name>A0AAV5SES0_9BILA</name>
<keyword evidence="3" id="KW-1185">Reference proteome</keyword>
<accession>A0AAV5SES0</accession>
<proteinExistence type="predicted"/>
<keyword evidence="1" id="KW-0472">Membrane</keyword>
<comment type="caution">
    <text evidence="2">The sequence shown here is derived from an EMBL/GenBank/DDBJ whole genome shotgun (WGS) entry which is preliminary data.</text>
</comment>
<protein>
    <submittedName>
        <fullName evidence="2">Uncharacterized protein</fullName>
    </submittedName>
</protein>
<dbReference type="EMBL" id="BTSX01000001">
    <property type="protein sequence ID" value="GMS81558.1"/>
    <property type="molecule type" value="Genomic_DNA"/>
</dbReference>
<evidence type="ECO:0000256" key="1">
    <source>
        <dbReference type="SAM" id="Phobius"/>
    </source>
</evidence>
<evidence type="ECO:0000313" key="2">
    <source>
        <dbReference type="EMBL" id="GMS81558.1"/>
    </source>
</evidence>
<gene>
    <name evidence="2" type="ORF">PENTCL1PPCAC_3733</name>
</gene>
<reference evidence="2" key="1">
    <citation type="submission" date="2023-10" db="EMBL/GenBank/DDBJ databases">
        <title>Genome assembly of Pristionchus species.</title>
        <authorList>
            <person name="Yoshida K."/>
            <person name="Sommer R.J."/>
        </authorList>
    </citation>
    <scope>NUCLEOTIDE SEQUENCE</scope>
    <source>
        <strain evidence="2">RS0144</strain>
    </source>
</reference>
<feature type="transmembrane region" description="Helical" evidence="1">
    <location>
        <begin position="73"/>
        <end position="91"/>
    </location>
</feature>
<dbReference type="Proteomes" id="UP001432027">
    <property type="component" value="Unassembled WGS sequence"/>
</dbReference>
<feature type="non-terminal residue" evidence="2">
    <location>
        <position position="1"/>
    </location>
</feature>
<keyword evidence="1" id="KW-0812">Transmembrane</keyword>